<dbReference type="EC" id="3.2.1.41" evidence="3"/>
<evidence type="ECO:0000256" key="1">
    <source>
        <dbReference type="ARBA" id="ARBA00008061"/>
    </source>
</evidence>
<evidence type="ECO:0000259" key="2">
    <source>
        <dbReference type="SMART" id="SM00642"/>
    </source>
</evidence>
<dbReference type="PANTHER" id="PTHR43002">
    <property type="entry name" value="GLYCOGEN DEBRANCHING ENZYME"/>
    <property type="match status" value="1"/>
</dbReference>
<reference evidence="3" key="2">
    <citation type="submission" date="2021-04" db="EMBL/GenBank/DDBJ databases">
        <authorList>
            <person name="Gilroy R."/>
        </authorList>
    </citation>
    <scope>NUCLEOTIDE SEQUENCE</scope>
    <source>
        <strain evidence="3">CHK118-2852</strain>
    </source>
</reference>
<comment type="similarity">
    <text evidence="1">Belongs to the glycosyl hydrolase 13 family.</text>
</comment>
<dbReference type="Pfam" id="PF02922">
    <property type="entry name" value="CBM_48"/>
    <property type="match status" value="1"/>
</dbReference>
<dbReference type="SUPFAM" id="SSF81296">
    <property type="entry name" value="E set domains"/>
    <property type="match status" value="1"/>
</dbReference>
<dbReference type="InterPro" id="IPR014756">
    <property type="entry name" value="Ig_E-set"/>
</dbReference>
<dbReference type="Gene3D" id="3.20.20.80">
    <property type="entry name" value="Glycosidases"/>
    <property type="match status" value="1"/>
</dbReference>
<name>A0A9D2KED5_9BACE</name>
<organism evidence="3 4">
    <name type="scientific">Candidatus Bacteroides merdavium</name>
    <dbReference type="NCBI Taxonomy" id="2838472"/>
    <lineage>
        <taxon>Bacteria</taxon>
        <taxon>Pseudomonadati</taxon>
        <taxon>Bacteroidota</taxon>
        <taxon>Bacteroidia</taxon>
        <taxon>Bacteroidales</taxon>
        <taxon>Bacteroidaceae</taxon>
        <taxon>Bacteroides</taxon>
    </lineage>
</organism>
<keyword evidence="3" id="KW-0326">Glycosidase</keyword>
<dbReference type="InterPro" id="IPR013783">
    <property type="entry name" value="Ig-like_fold"/>
</dbReference>
<evidence type="ECO:0000313" key="4">
    <source>
        <dbReference type="Proteomes" id="UP000824108"/>
    </source>
</evidence>
<sequence>MKLNDLVIVGVAVATAAGCTSVKNEYASYELYPVRSGSLAEMEYAPEATRFSVWAPTADEVRLMLYEAGEGGHAYKTVSMEAGEEGVWHTMVNEDLMGKFYTFNIKIDDQWLGDTPGINAKAVGVNGKRAAIIDMRTTDPEGWSDDRRPPLKSFADIMIYEVHHRDFSVSPASGIEHKGKFLAMTEEGTRSPEGLATGIDHLKELGVTHVHLLPSYDYASVDETKLNENQYNWGYDPQNYNVPDGSYSTDPYDPAVRIREFKQMVQALHKAGIRVILDVVYNHTFNISGSNFERTVPGYFYRQKPDGTYADASACGNETASDRPMMRKYMIESVLHWVNEYHIDGFRFDLMGIHDIETMNEIRAALTAVDPSIVVYGEGWAAQAPQLPQDSLAMKANTHRMPGIAAFSDEMRDALRGPFNDNKQGAFLAGLPGGEESIKFGIVGAVQHPQVNNDSVNYSQAPWAAQPTQMISYVSCHDDMCLVDRLKTSIPAITPDELVRLDKLAQTAVFTSQGIPFIYAGEEVMRDKKGVHNSYQSPDSINAIDWSRKAQHADVFAYYKGLIQLRKNHPAFRLGDADLVRRHLEFLPVEGTNVVAWRLKEHAGGDAWEDIVVVLNSRREPARVAVPDGRYTVVCKDGFINEAGLAKVVGAEVMVPAQSAMILYK</sequence>
<dbReference type="Gene3D" id="2.60.40.1180">
    <property type="entry name" value="Golgi alpha-mannosidase II"/>
    <property type="match status" value="1"/>
</dbReference>
<dbReference type="CDD" id="cd11341">
    <property type="entry name" value="AmyAc_Pullulanase_LD-like"/>
    <property type="match status" value="1"/>
</dbReference>
<dbReference type="SUPFAM" id="SSF51445">
    <property type="entry name" value="(Trans)glycosidases"/>
    <property type="match status" value="1"/>
</dbReference>
<protein>
    <submittedName>
        <fullName evidence="3">Type I pullulanase</fullName>
        <ecNumber evidence="3">3.2.1.41</ecNumber>
    </submittedName>
</protein>
<dbReference type="InterPro" id="IPR017853">
    <property type="entry name" value="GH"/>
</dbReference>
<dbReference type="SMART" id="SM00642">
    <property type="entry name" value="Aamy"/>
    <property type="match status" value="1"/>
</dbReference>
<gene>
    <name evidence="3" type="primary">pulA</name>
    <name evidence="3" type="ORF">H9807_06495</name>
</gene>
<dbReference type="AlphaFoldDB" id="A0A9D2KED5"/>
<dbReference type="Pfam" id="PF00128">
    <property type="entry name" value="Alpha-amylase"/>
    <property type="match status" value="2"/>
</dbReference>
<accession>A0A9D2KED5</accession>
<dbReference type="InterPro" id="IPR006047">
    <property type="entry name" value="GH13_cat_dom"/>
</dbReference>
<dbReference type="Proteomes" id="UP000824108">
    <property type="component" value="Unassembled WGS sequence"/>
</dbReference>
<proteinExistence type="inferred from homology"/>
<dbReference type="InterPro" id="IPR013780">
    <property type="entry name" value="Glyco_hydro_b"/>
</dbReference>
<reference evidence="3" key="1">
    <citation type="journal article" date="2021" name="PeerJ">
        <title>Extensive microbial diversity within the chicken gut microbiome revealed by metagenomics and culture.</title>
        <authorList>
            <person name="Gilroy R."/>
            <person name="Ravi A."/>
            <person name="Getino M."/>
            <person name="Pursley I."/>
            <person name="Horton D.L."/>
            <person name="Alikhan N.F."/>
            <person name="Baker D."/>
            <person name="Gharbi K."/>
            <person name="Hall N."/>
            <person name="Watson M."/>
            <person name="Adriaenssens E.M."/>
            <person name="Foster-Nyarko E."/>
            <person name="Jarju S."/>
            <person name="Secka A."/>
            <person name="Antonio M."/>
            <person name="Oren A."/>
            <person name="Chaudhuri R.R."/>
            <person name="La Ragione R."/>
            <person name="Hildebrand F."/>
            <person name="Pallen M.J."/>
        </authorList>
    </citation>
    <scope>NUCLEOTIDE SEQUENCE</scope>
    <source>
        <strain evidence="3">CHK118-2852</strain>
    </source>
</reference>
<dbReference type="CDD" id="cd02860">
    <property type="entry name" value="E_set_Pullulanase"/>
    <property type="match status" value="1"/>
</dbReference>
<dbReference type="EMBL" id="DXAV01000054">
    <property type="protein sequence ID" value="HIZ91747.1"/>
    <property type="molecule type" value="Genomic_DNA"/>
</dbReference>
<evidence type="ECO:0000313" key="3">
    <source>
        <dbReference type="EMBL" id="HIZ91747.1"/>
    </source>
</evidence>
<dbReference type="GO" id="GO:0005975">
    <property type="term" value="P:carbohydrate metabolic process"/>
    <property type="evidence" value="ECO:0007669"/>
    <property type="project" value="InterPro"/>
</dbReference>
<dbReference type="NCBIfam" id="TIGR02104">
    <property type="entry name" value="pulA_typeI"/>
    <property type="match status" value="1"/>
</dbReference>
<dbReference type="InterPro" id="IPR011840">
    <property type="entry name" value="PulA_typeI"/>
</dbReference>
<dbReference type="GO" id="GO:0051060">
    <property type="term" value="F:pullulanase activity"/>
    <property type="evidence" value="ECO:0007669"/>
    <property type="project" value="UniProtKB-EC"/>
</dbReference>
<dbReference type="Gene3D" id="2.60.40.10">
    <property type="entry name" value="Immunoglobulins"/>
    <property type="match status" value="1"/>
</dbReference>
<dbReference type="InterPro" id="IPR049117">
    <property type="entry name" value="pulA_all-beta"/>
</dbReference>
<dbReference type="PROSITE" id="PS51257">
    <property type="entry name" value="PROKAR_LIPOPROTEIN"/>
    <property type="match status" value="1"/>
</dbReference>
<feature type="domain" description="Glycosyl hydrolase family 13 catalytic" evidence="2">
    <location>
        <begin position="161"/>
        <end position="566"/>
    </location>
</feature>
<keyword evidence="3" id="KW-0378">Hydrolase</keyword>
<dbReference type="Pfam" id="PF21653">
    <property type="entry name" value="pulA_all-beta"/>
    <property type="match status" value="1"/>
</dbReference>
<dbReference type="InterPro" id="IPR004193">
    <property type="entry name" value="Glyco_hydro_13_N"/>
</dbReference>
<comment type="caution">
    <text evidence="3">The sequence shown here is derived from an EMBL/GenBank/DDBJ whole genome shotgun (WGS) entry which is preliminary data.</text>
</comment>